<gene>
    <name evidence="2" type="ORF">CJ014_09030</name>
</gene>
<evidence type="ECO:0000313" key="2">
    <source>
        <dbReference type="EMBL" id="PIO99449.1"/>
    </source>
</evidence>
<keyword evidence="3" id="KW-1185">Reference proteome</keyword>
<reference evidence="2 3" key="1">
    <citation type="submission" date="2017-08" db="EMBL/GenBank/DDBJ databases">
        <title>Pleomorphomonas carboxidotrophicus sp. nov., a new mesophilic hydrogenogenic carboxidotroph.</title>
        <authorList>
            <person name="Esquivel-Elizondo S."/>
            <person name="Krajmalnik-Brown R."/>
            <person name="Maldonado J."/>
        </authorList>
    </citation>
    <scope>NUCLEOTIDE SEQUENCE [LARGE SCALE GENOMIC DNA]</scope>
    <source>
        <strain evidence="2 3">SVCO-16</strain>
    </source>
</reference>
<accession>A0A2G9WXQ6</accession>
<dbReference type="EMBL" id="NQVN01000004">
    <property type="protein sequence ID" value="PIO99449.1"/>
    <property type="molecule type" value="Genomic_DNA"/>
</dbReference>
<evidence type="ECO:0008006" key="4">
    <source>
        <dbReference type="Google" id="ProtNLM"/>
    </source>
</evidence>
<dbReference type="Proteomes" id="UP000231070">
    <property type="component" value="Unassembled WGS sequence"/>
</dbReference>
<feature type="transmembrane region" description="Helical" evidence="1">
    <location>
        <begin position="103"/>
        <end position="124"/>
    </location>
</feature>
<feature type="transmembrane region" description="Helical" evidence="1">
    <location>
        <begin position="26"/>
        <end position="49"/>
    </location>
</feature>
<feature type="transmembrane region" description="Helical" evidence="1">
    <location>
        <begin position="144"/>
        <end position="162"/>
    </location>
</feature>
<protein>
    <recommendedName>
        <fullName evidence="4">DUF2214 domain-containing protein</fullName>
    </recommendedName>
</protein>
<keyword evidence="1" id="KW-0812">Transmembrane</keyword>
<evidence type="ECO:0000313" key="3">
    <source>
        <dbReference type="Proteomes" id="UP000231070"/>
    </source>
</evidence>
<keyword evidence="1" id="KW-0472">Membrane</keyword>
<feature type="transmembrane region" description="Helical" evidence="1">
    <location>
        <begin position="69"/>
        <end position="91"/>
    </location>
</feature>
<sequence length="164" mass="17277">MLDLLDSLLKLLQGSALGQTVRSAEYLYPVLEATHILGIALLVGPAFTFDVRLTGVGHRVVSVTTAARYLLPVSHIGFAITVITGIALLSAQATVVAGAGAAPWKFGLLILACLNVLVFHYGIYRRVDEWTDSAVTPVAARVGAGVSLTAWTGVIFAGRLLAYT</sequence>
<evidence type="ECO:0000256" key="1">
    <source>
        <dbReference type="SAM" id="Phobius"/>
    </source>
</evidence>
<keyword evidence="1" id="KW-1133">Transmembrane helix</keyword>
<dbReference type="AlphaFoldDB" id="A0A2G9WXQ6"/>
<organism evidence="2 3">
    <name type="scientific">Pleomorphomonas carboxyditropha</name>
    <dbReference type="NCBI Taxonomy" id="2023338"/>
    <lineage>
        <taxon>Bacteria</taxon>
        <taxon>Pseudomonadati</taxon>
        <taxon>Pseudomonadota</taxon>
        <taxon>Alphaproteobacteria</taxon>
        <taxon>Hyphomicrobiales</taxon>
        <taxon>Pleomorphomonadaceae</taxon>
        <taxon>Pleomorphomonas</taxon>
    </lineage>
</organism>
<comment type="caution">
    <text evidence="2">The sequence shown here is derived from an EMBL/GenBank/DDBJ whole genome shotgun (WGS) entry which is preliminary data.</text>
</comment>
<dbReference type="RefSeq" id="WP_100080154.1">
    <property type="nucleotide sequence ID" value="NZ_NQVN01000004.1"/>
</dbReference>
<name>A0A2G9WXQ6_9HYPH</name>
<proteinExistence type="predicted"/>
<dbReference type="OrthoDB" id="3536934at2"/>